<feature type="domain" description="HTH lysR-type" evidence="5">
    <location>
        <begin position="5"/>
        <end position="62"/>
    </location>
</feature>
<protein>
    <submittedName>
        <fullName evidence="6">LysR substrate-binding domain-containing protein</fullName>
    </submittedName>
</protein>
<dbReference type="Pfam" id="PF03466">
    <property type="entry name" value="LysR_substrate"/>
    <property type="match status" value="1"/>
</dbReference>
<accession>A0ABZ2K9U2</accession>
<dbReference type="PANTHER" id="PTHR30537:SF74">
    <property type="entry name" value="HTH-TYPE TRANSCRIPTIONAL REGULATOR TRPI"/>
    <property type="match status" value="1"/>
</dbReference>
<dbReference type="PROSITE" id="PS50931">
    <property type="entry name" value="HTH_LYSR"/>
    <property type="match status" value="1"/>
</dbReference>
<dbReference type="InterPro" id="IPR000847">
    <property type="entry name" value="LysR_HTH_N"/>
</dbReference>
<keyword evidence="7" id="KW-1185">Reference proteome</keyword>
<dbReference type="RefSeq" id="WP_394846021.1">
    <property type="nucleotide sequence ID" value="NZ_CP089982.1"/>
</dbReference>
<dbReference type="InterPro" id="IPR058163">
    <property type="entry name" value="LysR-type_TF_proteobact-type"/>
</dbReference>
<dbReference type="PRINTS" id="PR00039">
    <property type="entry name" value="HTHLYSR"/>
</dbReference>
<keyword evidence="2" id="KW-0805">Transcription regulation</keyword>
<evidence type="ECO:0000313" key="6">
    <source>
        <dbReference type="EMBL" id="WXA95414.1"/>
    </source>
</evidence>
<dbReference type="InterPro" id="IPR005119">
    <property type="entry name" value="LysR_subst-bd"/>
</dbReference>
<reference evidence="6 7" key="1">
    <citation type="submission" date="2021-12" db="EMBL/GenBank/DDBJ databases">
        <title>Discovery of the Pendulisporaceae a myxobacterial family with distinct sporulation behavior and unique specialized metabolism.</title>
        <authorList>
            <person name="Garcia R."/>
            <person name="Popoff A."/>
            <person name="Bader C.D."/>
            <person name="Loehr J."/>
            <person name="Walesch S."/>
            <person name="Walt C."/>
            <person name="Boldt J."/>
            <person name="Bunk B."/>
            <person name="Haeckl F.J.F.P.J."/>
            <person name="Gunesch A.P."/>
            <person name="Birkelbach J."/>
            <person name="Nuebel U."/>
            <person name="Pietschmann T."/>
            <person name="Bach T."/>
            <person name="Mueller R."/>
        </authorList>
    </citation>
    <scope>NUCLEOTIDE SEQUENCE [LARGE SCALE GENOMIC DNA]</scope>
    <source>
        <strain evidence="6 7">MSr12523</strain>
    </source>
</reference>
<evidence type="ECO:0000256" key="1">
    <source>
        <dbReference type="ARBA" id="ARBA00009437"/>
    </source>
</evidence>
<proteinExistence type="inferred from homology"/>
<sequence length="301" mass="32882">MNALPSLHALHCFDVASRSTSFTEAARTLHLTHGAISRQIRALETALGVRLFVRGGRQVSLTAEGTALKQITERAFGILHEGIAEMQRRHERPLVLSCEPTLALQWLIPRLSGLYEAHPDLVVHIESSGGPIDFARAGVDLAIRRQDFPIAPGIACEPLMDEWLGPVCSPGYAKSLRGKHALGAVTLLHTRTRPHAFRDWSKATSHRLRAKRQLTFDHFSLSLQSAIAGLGLAIGPFPLVADALKTNQLVAPFGFVRGDVGYVVLSPAHHETDLRLQVLGGWLRSQAGELQPSGVGKVRRR</sequence>
<dbReference type="PANTHER" id="PTHR30537">
    <property type="entry name" value="HTH-TYPE TRANSCRIPTIONAL REGULATOR"/>
    <property type="match status" value="1"/>
</dbReference>
<evidence type="ECO:0000256" key="3">
    <source>
        <dbReference type="ARBA" id="ARBA00023125"/>
    </source>
</evidence>
<evidence type="ECO:0000259" key="5">
    <source>
        <dbReference type="PROSITE" id="PS50931"/>
    </source>
</evidence>
<keyword evidence="4" id="KW-0804">Transcription</keyword>
<name>A0ABZ2K9U2_9BACT</name>
<dbReference type="SUPFAM" id="SSF46785">
    <property type="entry name" value="Winged helix' DNA-binding domain"/>
    <property type="match status" value="1"/>
</dbReference>
<dbReference type="SUPFAM" id="SSF53850">
    <property type="entry name" value="Periplasmic binding protein-like II"/>
    <property type="match status" value="1"/>
</dbReference>
<keyword evidence="3" id="KW-0238">DNA-binding</keyword>
<comment type="similarity">
    <text evidence="1">Belongs to the LysR transcriptional regulatory family.</text>
</comment>
<dbReference type="EMBL" id="CP089982">
    <property type="protein sequence ID" value="WXA95414.1"/>
    <property type="molecule type" value="Genomic_DNA"/>
</dbReference>
<organism evidence="6 7">
    <name type="scientific">Pendulispora brunnea</name>
    <dbReference type="NCBI Taxonomy" id="2905690"/>
    <lineage>
        <taxon>Bacteria</taxon>
        <taxon>Pseudomonadati</taxon>
        <taxon>Myxococcota</taxon>
        <taxon>Myxococcia</taxon>
        <taxon>Myxococcales</taxon>
        <taxon>Sorangiineae</taxon>
        <taxon>Pendulisporaceae</taxon>
        <taxon>Pendulispora</taxon>
    </lineage>
</organism>
<dbReference type="Proteomes" id="UP001379533">
    <property type="component" value="Chromosome"/>
</dbReference>
<evidence type="ECO:0000313" key="7">
    <source>
        <dbReference type="Proteomes" id="UP001379533"/>
    </source>
</evidence>
<evidence type="ECO:0000256" key="4">
    <source>
        <dbReference type="ARBA" id="ARBA00023163"/>
    </source>
</evidence>
<dbReference type="InterPro" id="IPR036388">
    <property type="entry name" value="WH-like_DNA-bd_sf"/>
</dbReference>
<dbReference type="Gene3D" id="1.10.10.10">
    <property type="entry name" value="Winged helix-like DNA-binding domain superfamily/Winged helix DNA-binding domain"/>
    <property type="match status" value="1"/>
</dbReference>
<gene>
    <name evidence="6" type="ORF">LZC95_00980</name>
</gene>
<evidence type="ECO:0000256" key="2">
    <source>
        <dbReference type="ARBA" id="ARBA00023015"/>
    </source>
</evidence>
<dbReference type="Pfam" id="PF00126">
    <property type="entry name" value="HTH_1"/>
    <property type="match status" value="1"/>
</dbReference>
<dbReference type="Gene3D" id="3.40.190.10">
    <property type="entry name" value="Periplasmic binding protein-like II"/>
    <property type="match status" value="2"/>
</dbReference>
<dbReference type="InterPro" id="IPR036390">
    <property type="entry name" value="WH_DNA-bd_sf"/>
</dbReference>